<dbReference type="InterPro" id="IPR032632">
    <property type="entry name" value="Peptidase_M16_M"/>
</dbReference>
<proteinExistence type="predicted"/>
<evidence type="ECO:0000256" key="1">
    <source>
        <dbReference type="ARBA" id="ARBA00022723"/>
    </source>
</evidence>
<dbReference type="Gene3D" id="3.30.830.10">
    <property type="entry name" value="Metalloenzyme, LuxS/M16 peptidase-like"/>
    <property type="match status" value="1"/>
</dbReference>
<gene>
    <name evidence="3" type="ORF">Naga_102121g1</name>
</gene>
<evidence type="ECO:0000313" key="4">
    <source>
        <dbReference type="Proteomes" id="UP000019335"/>
    </source>
</evidence>
<dbReference type="GO" id="GO:0005739">
    <property type="term" value="C:mitochondrion"/>
    <property type="evidence" value="ECO:0007669"/>
    <property type="project" value="TreeGrafter"/>
</dbReference>
<dbReference type="InterPro" id="IPR011249">
    <property type="entry name" value="Metalloenz_LuxS/M16"/>
</dbReference>
<feature type="non-terminal residue" evidence="3">
    <location>
        <position position="183"/>
    </location>
</feature>
<organism evidence="3 4">
    <name type="scientific">Nannochloropsis gaditana</name>
    <dbReference type="NCBI Taxonomy" id="72520"/>
    <lineage>
        <taxon>Eukaryota</taxon>
        <taxon>Sar</taxon>
        <taxon>Stramenopiles</taxon>
        <taxon>Ochrophyta</taxon>
        <taxon>Eustigmatophyceae</taxon>
        <taxon>Eustigmatales</taxon>
        <taxon>Monodopsidaceae</taxon>
        <taxon>Nannochloropsis</taxon>
    </lineage>
</organism>
<dbReference type="Pfam" id="PF16187">
    <property type="entry name" value="Peptidase_M16_M"/>
    <property type="match status" value="1"/>
</dbReference>
<evidence type="ECO:0000313" key="3">
    <source>
        <dbReference type="EMBL" id="EWM24412.1"/>
    </source>
</evidence>
<dbReference type="EMBL" id="AZIL01001281">
    <property type="protein sequence ID" value="EWM24412.1"/>
    <property type="molecule type" value="Genomic_DNA"/>
</dbReference>
<accession>W7TDQ3</accession>
<dbReference type="GO" id="GO:0004222">
    <property type="term" value="F:metalloendopeptidase activity"/>
    <property type="evidence" value="ECO:0007669"/>
    <property type="project" value="TreeGrafter"/>
</dbReference>
<reference evidence="3 4" key="1">
    <citation type="journal article" date="2014" name="Mol. Plant">
        <title>Chromosome Scale Genome Assembly and Transcriptome Profiling of Nannochloropsis gaditana in Nitrogen Depletion.</title>
        <authorList>
            <person name="Corteggiani Carpinelli E."/>
            <person name="Telatin A."/>
            <person name="Vitulo N."/>
            <person name="Forcato C."/>
            <person name="D'Angelo M."/>
            <person name="Schiavon R."/>
            <person name="Vezzi A."/>
            <person name="Giacometti G.M."/>
            <person name="Morosinotto T."/>
            <person name="Valle G."/>
        </authorList>
    </citation>
    <scope>NUCLEOTIDE SEQUENCE [LARGE SCALE GENOMIC DNA]</scope>
    <source>
        <strain evidence="3 4">B-31</strain>
    </source>
</reference>
<evidence type="ECO:0000259" key="2">
    <source>
        <dbReference type="Pfam" id="PF16187"/>
    </source>
</evidence>
<dbReference type="GO" id="GO:0005829">
    <property type="term" value="C:cytosol"/>
    <property type="evidence" value="ECO:0007669"/>
    <property type="project" value="TreeGrafter"/>
</dbReference>
<dbReference type="GO" id="GO:0051603">
    <property type="term" value="P:proteolysis involved in protein catabolic process"/>
    <property type="evidence" value="ECO:0007669"/>
    <property type="project" value="TreeGrafter"/>
</dbReference>
<keyword evidence="1" id="KW-0479">Metal-binding</keyword>
<dbReference type="GO" id="GO:0043171">
    <property type="term" value="P:peptide catabolic process"/>
    <property type="evidence" value="ECO:0007669"/>
    <property type="project" value="TreeGrafter"/>
</dbReference>
<sequence>PLQVAFQDALTEATYPASLAGLSYDLDFTAKGLRLTVGGYNDRLADFTRKIASRLYSFSQELSSSSSSSSAFSRYKDIVTRELASFDNLQPYQHAGYHANLLLEDPKWPISQVRAALTSLSPSDLITFASPSSLFKEGYGTALLQGNVREEEAVALLEEVAAVLPFQSVLPVGERPTVREGGR</sequence>
<dbReference type="OrthoDB" id="952271at2759"/>
<dbReference type="SUPFAM" id="SSF63411">
    <property type="entry name" value="LuxS/MPP-like metallohydrolase"/>
    <property type="match status" value="1"/>
</dbReference>
<feature type="non-terminal residue" evidence="3">
    <location>
        <position position="1"/>
    </location>
</feature>
<dbReference type="PANTHER" id="PTHR43690">
    <property type="entry name" value="NARDILYSIN"/>
    <property type="match status" value="1"/>
</dbReference>
<name>W7TDQ3_9STRA</name>
<dbReference type="GO" id="GO:0046872">
    <property type="term" value="F:metal ion binding"/>
    <property type="evidence" value="ECO:0007669"/>
    <property type="project" value="UniProtKB-KW"/>
</dbReference>
<comment type="caution">
    <text evidence="3">The sequence shown here is derived from an EMBL/GenBank/DDBJ whole genome shotgun (WGS) entry which is preliminary data.</text>
</comment>
<feature type="domain" description="Peptidase M16 middle/third" evidence="2">
    <location>
        <begin position="6"/>
        <end position="113"/>
    </location>
</feature>
<dbReference type="PANTHER" id="PTHR43690:SF18">
    <property type="entry name" value="INSULIN-DEGRADING ENZYME-RELATED"/>
    <property type="match status" value="1"/>
</dbReference>
<keyword evidence="4" id="KW-1185">Reference proteome</keyword>
<dbReference type="InterPro" id="IPR050626">
    <property type="entry name" value="Peptidase_M16"/>
</dbReference>
<dbReference type="AlphaFoldDB" id="W7TDQ3"/>
<dbReference type="Proteomes" id="UP000019335">
    <property type="component" value="Chromosome 14"/>
</dbReference>
<protein>
    <submittedName>
        <fullName evidence="3">Insulin-degrading enzyme</fullName>
    </submittedName>
</protein>